<dbReference type="EMBL" id="CP104694">
    <property type="protein sequence ID" value="UXI66711.1"/>
    <property type="molecule type" value="Genomic_DNA"/>
</dbReference>
<dbReference type="SUPFAM" id="SSF53474">
    <property type="entry name" value="alpha/beta-Hydrolases"/>
    <property type="match status" value="1"/>
</dbReference>
<dbReference type="InterPro" id="IPR017208">
    <property type="entry name" value="UCP037442_abhydr"/>
</dbReference>
<dbReference type="Gene3D" id="3.40.50.1820">
    <property type="entry name" value="alpha/beta hydrolase"/>
    <property type="match status" value="1"/>
</dbReference>
<feature type="domain" description="Serine aminopeptidase S33" evidence="1">
    <location>
        <begin position="49"/>
        <end position="150"/>
    </location>
</feature>
<keyword evidence="3" id="KW-1185">Reference proteome</keyword>
<accession>A0ABY6B9H4</accession>
<reference evidence="2" key="1">
    <citation type="submission" date="2022-09" db="EMBL/GenBank/DDBJ databases">
        <title>Tahibacter sp. nov., isolated from a fresh water.</title>
        <authorList>
            <person name="Baek J.H."/>
            <person name="Lee J.K."/>
            <person name="Kim J.M."/>
            <person name="Jeon C.O."/>
        </authorList>
    </citation>
    <scope>NUCLEOTIDE SEQUENCE</scope>
    <source>
        <strain evidence="2">W38</strain>
    </source>
</reference>
<evidence type="ECO:0000313" key="3">
    <source>
        <dbReference type="Proteomes" id="UP001064632"/>
    </source>
</evidence>
<dbReference type="RefSeq" id="WP_261693691.1">
    <property type="nucleotide sequence ID" value="NZ_CP104694.1"/>
</dbReference>
<dbReference type="InterPro" id="IPR029058">
    <property type="entry name" value="AB_hydrolase_fold"/>
</dbReference>
<keyword evidence="2" id="KW-0378">Hydrolase</keyword>
<dbReference type="Proteomes" id="UP001064632">
    <property type="component" value="Chromosome"/>
</dbReference>
<organism evidence="2 3">
    <name type="scientific">Tahibacter amnicola</name>
    <dbReference type="NCBI Taxonomy" id="2976241"/>
    <lineage>
        <taxon>Bacteria</taxon>
        <taxon>Pseudomonadati</taxon>
        <taxon>Pseudomonadota</taxon>
        <taxon>Gammaproteobacteria</taxon>
        <taxon>Lysobacterales</taxon>
        <taxon>Rhodanobacteraceae</taxon>
        <taxon>Tahibacter</taxon>
    </lineage>
</organism>
<evidence type="ECO:0000259" key="1">
    <source>
        <dbReference type="Pfam" id="PF12146"/>
    </source>
</evidence>
<dbReference type="GO" id="GO:0016787">
    <property type="term" value="F:hydrolase activity"/>
    <property type="evidence" value="ECO:0007669"/>
    <property type="project" value="UniProtKB-KW"/>
</dbReference>
<name>A0ABY6B9H4_9GAMM</name>
<evidence type="ECO:0000313" key="2">
    <source>
        <dbReference type="EMBL" id="UXI66711.1"/>
    </source>
</evidence>
<dbReference type="InterPro" id="IPR022742">
    <property type="entry name" value="Hydrolase_4"/>
</dbReference>
<dbReference type="PIRSF" id="PIRSF037442">
    <property type="entry name" value="UCP037442_abhydr"/>
    <property type="match status" value="1"/>
</dbReference>
<proteinExistence type="predicted"/>
<gene>
    <name evidence="2" type="ORF">N4264_18420</name>
</gene>
<protein>
    <submittedName>
        <fullName evidence="2">Alpha/beta hydrolase</fullName>
    </submittedName>
</protein>
<sequence length="287" mass="31705">MNAQRQPSQSISARLPVASADGHTADLLVFPASRPGPGLLWIPALGVPARKYAPFAQALSERGVSVALHEWRGADSSSWRAGRHCDWGYRELLADILASRTALNGAADATGWAIGGHSLGAQIAALAMAIHPDVYTAYVIAGSGQPWWRTFPAWQQPLLFAVFGWFRGLSALCGYFPGDRVGFGGREARSVIRDWARSGISGSYRPDNVPVDFTRSLAALEHRALALRFVQDTYVPSRSLDHLLALMPRTRVDRHEIGPEEFERRRAGHFDWMRDPSPVTRRIAEWL</sequence>
<dbReference type="Pfam" id="PF12146">
    <property type="entry name" value="Hydrolase_4"/>
    <property type="match status" value="1"/>
</dbReference>